<reference evidence="5" key="1">
    <citation type="journal article" date="2017" name="New Phytol.">
        <title>On the brink: the highly reduced plastomes of nonphotosynthetic Ericaceae.</title>
        <authorList>
            <person name="Braukmann T.W.A."/>
            <person name="Broe M.B."/>
            <person name="Stefanovic S."/>
            <person name="Freudenstein J.V."/>
        </authorList>
    </citation>
    <scope>NUCLEOTIDE SEQUENCE</scope>
</reference>
<keyword evidence="2 5" id="KW-0689">Ribosomal protein</keyword>
<evidence type="ECO:0000313" key="5">
    <source>
        <dbReference type="EMBL" id="ASN78934.1"/>
    </source>
</evidence>
<keyword evidence="5" id="KW-0934">Plastid</keyword>
<dbReference type="HAMAP" id="MF_00294">
    <property type="entry name" value="Ribosomal_bL33"/>
    <property type="match status" value="1"/>
</dbReference>
<dbReference type="AlphaFoldDB" id="A0A221SQX3"/>
<evidence type="ECO:0000256" key="2">
    <source>
        <dbReference type="ARBA" id="ARBA00022980"/>
    </source>
</evidence>
<dbReference type="InterPro" id="IPR011332">
    <property type="entry name" value="Ribosomal_zn-bd"/>
</dbReference>
<dbReference type="NCBIfam" id="TIGR01023">
    <property type="entry name" value="rpmG_bact"/>
    <property type="match status" value="1"/>
</dbReference>
<dbReference type="GO" id="GO:0005840">
    <property type="term" value="C:ribosome"/>
    <property type="evidence" value="ECO:0007669"/>
    <property type="project" value="UniProtKB-KW"/>
</dbReference>
<dbReference type="Pfam" id="PF00471">
    <property type="entry name" value="Ribosomal_L33"/>
    <property type="match status" value="1"/>
</dbReference>
<protein>
    <recommendedName>
        <fullName evidence="4">Large ribosomal subunit protein bL33c</fullName>
    </recommendedName>
</protein>
<evidence type="ECO:0000256" key="1">
    <source>
        <dbReference type="ARBA" id="ARBA00007596"/>
    </source>
</evidence>
<organism evidence="5">
    <name type="scientific">Hemitomes congestum</name>
    <dbReference type="NCBI Taxonomy" id="176246"/>
    <lineage>
        <taxon>Eukaryota</taxon>
        <taxon>Viridiplantae</taxon>
        <taxon>Streptophyta</taxon>
        <taxon>Embryophyta</taxon>
        <taxon>Tracheophyta</taxon>
        <taxon>Spermatophyta</taxon>
        <taxon>Magnoliopsida</taxon>
        <taxon>eudicotyledons</taxon>
        <taxon>Gunneridae</taxon>
        <taxon>Pentapetalae</taxon>
        <taxon>asterids</taxon>
        <taxon>Ericales</taxon>
        <taxon>Ericaceae</taxon>
        <taxon>Pyroloideae</taxon>
        <taxon>Monotropeae</taxon>
        <taxon>Hemitomes</taxon>
    </lineage>
</organism>
<keyword evidence="3" id="KW-0687">Ribonucleoprotein</keyword>
<evidence type="ECO:0000256" key="4">
    <source>
        <dbReference type="ARBA" id="ARBA00035276"/>
    </source>
</evidence>
<proteinExistence type="inferred from homology"/>
<dbReference type="InterPro" id="IPR018264">
    <property type="entry name" value="Ribosomal_bL33_CS"/>
</dbReference>
<dbReference type="PANTHER" id="PTHR43168">
    <property type="entry name" value="50S RIBOSOMAL PROTEIN L33, CHLOROPLASTIC"/>
    <property type="match status" value="1"/>
</dbReference>
<dbReference type="EMBL" id="MF120263">
    <property type="protein sequence ID" value="ASN78934.1"/>
    <property type="molecule type" value="Genomic_DNA"/>
</dbReference>
<dbReference type="SUPFAM" id="SSF57829">
    <property type="entry name" value="Zn-binding ribosomal proteins"/>
    <property type="match status" value="1"/>
</dbReference>
<sequence>MTKDKNIRIKVTLECKSCTQKGLINKGVSRYITQKNPHKAPRRLELIKFCPYCNKHTIHVEIAK</sequence>
<comment type="similarity">
    <text evidence="1">Belongs to the bacterial ribosomal protein bL33 family.</text>
</comment>
<dbReference type="Gene3D" id="2.20.28.120">
    <property type="entry name" value="Ribosomal protein L33"/>
    <property type="match status" value="1"/>
</dbReference>
<gene>
    <name evidence="5" type="primary">rpl33</name>
</gene>
<accession>A0A221SQX3</accession>
<dbReference type="RefSeq" id="YP_009413598.1">
    <property type="nucleotide sequence ID" value="NC_035581.1"/>
</dbReference>
<geneLocation type="plastid" evidence="5"/>
<dbReference type="GO" id="GO:0006412">
    <property type="term" value="P:translation"/>
    <property type="evidence" value="ECO:0007669"/>
    <property type="project" value="InterPro"/>
</dbReference>
<dbReference type="PANTHER" id="PTHR43168:SF2">
    <property type="entry name" value="LARGE RIBOSOMAL SUBUNIT PROTEIN BL33C"/>
    <property type="match status" value="1"/>
</dbReference>
<dbReference type="GO" id="GO:0005737">
    <property type="term" value="C:cytoplasm"/>
    <property type="evidence" value="ECO:0007669"/>
    <property type="project" value="UniProtKB-ARBA"/>
</dbReference>
<dbReference type="InterPro" id="IPR038584">
    <property type="entry name" value="Ribosomal_bL33_sf"/>
</dbReference>
<name>A0A221SQX3_9ERIC</name>
<dbReference type="GeneID" id="33875206"/>
<dbReference type="GO" id="GO:0003735">
    <property type="term" value="F:structural constituent of ribosome"/>
    <property type="evidence" value="ECO:0007669"/>
    <property type="project" value="InterPro"/>
</dbReference>
<evidence type="ECO:0000256" key="3">
    <source>
        <dbReference type="ARBA" id="ARBA00023274"/>
    </source>
</evidence>
<dbReference type="GO" id="GO:1990904">
    <property type="term" value="C:ribonucleoprotein complex"/>
    <property type="evidence" value="ECO:0007669"/>
    <property type="project" value="UniProtKB-KW"/>
</dbReference>
<dbReference type="PROSITE" id="PS00582">
    <property type="entry name" value="RIBOSOMAL_L33"/>
    <property type="match status" value="1"/>
</dbReference>
<dbReference type="NCBIfam" id="NF001764">
    <property type="entry name" value="PRK00504.1"/>
    <property type="match status" value="1"/>
</dbReference>
<dbReference type="InterPro" id="IPR001705">
    <property type="entry name" value="Ribosomal_bL33"/>
</dbReference>
<dbReference type="NCBIfam" id="NF001860">
    <property type="entry name" value="PRK00595.1"/>
    <property type="match status" value="1"/>
</dbReference>